<dbReference type="Gene3D" id="1.25.40.20">
    <property type="entry name" value="Ankyrin repeat-containing domain"/>
    <property type="match status" value="2"/>
</dbReference>
<keyword evidence="1" id="KW-0677">Repeat</keyword>
<dbReference type="Proteomes" id="UP000198825">
    <property type="component" value="Chromosome I"/>
</dbReference>
<dbReference type="PANTHER" id="PTHR24189">
    <property type="entry name" value="MYOTROPHIN"/>
    <property type="match status" value="1"/>
</dbReference>
<dbReference type="RefSeq" id="WP_091075897.1">
    <property type="nucleotide sequence ID" value="NZ_LT629799.1"/>
</dbReference>
<accession>A0A1H2MZW2</accession>
<dbReference type="InterPro" id="IPR050745">
    <property type="entry name" value="Multifunctional_regulatory"/>
</dbReference>
<gene>
    <name evidence="4" type="ORF">SAMN04488544_3010</name>
</gene>
<evidence type="ECO:0000256" key="3">
    <source>
        <dbReference type="PROSITE-ProRule" id="PRU00023"/>
    </source>
</evidence>
<organism evidence="4 5">
    <name type="scientific">Microlunatus sagamiharensis</name>
    <dbReference type="NCBI Taxonomy" id="546874"/>
    <lineage>
        <taxon>Bacteria</taxon>
        <taxon>Bacillati</taxon>
        <taxon>Actinomycetota</taxon>
        <taxon>Actinomycetes</taxon>
        <taxon>Propionibacteriales</taxon>
        <taxon>Propionibacteriaceae</taxon>
        <taxon>Microlunatus</taxon>
    </lineage>
</organism>
<dbReference type="Pfam" id="PF00023">
    <property type="entry name" value="Ank"/>
    <property type="match status" value="2"/>
</dbReference>
<sequence length="338" mass="36244">MTAGPGAGEDVLALARLTYLDDGPDRWARAEALLAEHPGLVAEDPFVAAAVGDAEAVRRHLRRDPGLATATRREDGWTALMCLAYARVRQRDPYATARLLLDAGADPDAGVQLGGRVPPFTVLTGCFGEGEQGPGRTPRHPQGDLLAGLLLERGADPHDGQALYDRMFARDDGHLRLLLAHGLGRGDAGAWRRRLGERQDSPQRMVALQVDWAREHGLTDRLALLAAHGFTDGTPADEPSPWRERQPLPPVFASATPLGVRRVVSEGADPDARAHGRTLLHHAAWIGDVELVSALLEVGADPQVRDDAHDATPLGWAEWAYADATAALLRPVTRAGTG</sequence>
<feature type="repeat" description="ANK" evidence="3">
    <location>
        <begin position="275"/>
        <end position="307"/>
    </location>
</feature>
<reference evidence="5" key="1">
    <citation type="submission" date="2016-10" db="EMBL/GenBank/DDBJ databases">
        <authorList>
            <person name="Varghese N."/>
            <person name="Submissions S."/>
        </authorList>
    </citation>
    <scope>NUCLEOTIDE SEQUENCE [LARGE SCALE GENOMIC DNA]</scope>
    <source>
        <strain evidence="5">DSM 21743</strain>
    </source>
</reference>
<protein>
    <submittedName>
        <fullName evidence="4">Ankyrin repeat-containing protein</fullName>
    </submittedName>
</protein>
<dbReference type="SMART" id="SM00248">
    <property type="entry name" value="ANK"/>
    <property type="match status" value="2"/>
</dbReference>
<evidence type="ECO:0000313" key="5">
    <source>
        <dbReference type="Proteomes" id="UP000198825"/>
    </source>
</evidence>
<evidence type="ECO:0000256" key="1">
    <source>
        <dbReference type="ARBA" id="ARBA00022737"/>
    </source>
</evidence>
<dbReference type="STRING" id="546874.SAMN04488544_3010"/>
<dbReference type="PROSITE" id="PS50088">
    <property type="entry name" value="ANK_REPEAT"/>
    <property type="match status" value="1"/>
</dbReference>
<name>A0A1H2MZW2_9ACTN</name>
<evidence type="ECO:0000313" key="4">
    <source>
        <dbReference type="EMBL" id="SDU98528.1"/>
    </source>
</evidence>
<dbReference type="AlphaFoldDB" id="A0A1H2MZW2"/>
<dbReference type="SUPFAM" id="SSF48403">
    <property type="entry name" value="Ankyrin repeat"/>
    <property type="match status" value="1"/>
</dbReference>
<dbReference type="EMBL" id="LT629799">
    <property type="protein sequence ID" value="SDU98528.1"/>
    <property type="molecule type" value="Genomic_DNA"/>
</dbReference>
<evidence type="ECO:0000256" key="2">
    <source>
        <dbReference type="ARBA" id="ARBA00023043"/>
    </source>
</evidence>
<proteinExistence type="predicted"/>
<keyword evidence="5" id="KW-1185">Reference proteome</keyword>
<keyword evidence="2 3" id="KW-0040">ANK repeat</keyword>
<dbReference type="PANTHER" id="PTHR24189:SF50">
    <property type="entry name" value="ANKYRIN REPEAT AND SOCS BOX PROTEIN 2"/>
    <property type="match status" value="1"/>
</dbReference>
<dbReference type="OrthoDB" id="928522at2"/>
<dbReference type="InterPro" id="IPR002110">
    <property type="entry name" value="Ankyrin_rpt"/>
</dbReference>
<dbReference type="InterPro" id="IPR036770">
    <property type="entry name" value="Ankyrin_rpt-contain_sf"/>
</dbReference>
<dbReference type="PROSITE" id="PS50297">
    <property type="entry name" value="ANK_REP_REGION"/>
    <property type="match status" value="1"/>
</dbReference>